<sequence length="111" mass="11691">MPGRCVVRHAFGSTQDRPVLRQVPHGVRRPRGPGGRAGRHGRAGYFRGAPRRALRNGPQSAVTAPSGPTAVPVRRADRPSPPRHPHARSAGPKPERRAPAGGAAGARTPIC</sequence>
<proteinExistence type="predicted"/>
<organism evidence="2 3">
    <name type="scientific">Streptomyces viridosporus (strain ATCC 14672 / DSM 40746 / JCM 4963 / KCTC 9882 / NRRL B-12104 / FH 1290)</name>
    <name type="common">Streptomyces ghanaensis</name>
    <dbReference type="NCBI Taxonomy" id="566461"/>
    <lineage>
        <taxon>Bacteria</taxon>
        <taxon>Bacillati</taxon>
        <taxon>Actinomycetota</taxon>
        <taxon>Actinomycetes</taxon>
        <taxon>Kitasatosporales</taxon>
        <taxon>Streptomycetaceae</taxon>
        <taxon>Streptomyces</taxon>
    </lineage>
</organism>
<gene>
    <name evidence="2" type="ORF">SSFG_01698</name>
</gene>
<evidence type="ECO:0000313" key="3">
    <source>
        <dbReference type="Proteomes" id="UP000003824"/>
    </source>
</evidence>
<dbReference type="AlphaFoldDB" id="D5ZQN3"/>
<dbReference type="Proteomes" id="UP000003824">
    <property type="component" value="Unassembled WGS sequence"/>
</dbReference>
<feature type="region of interest" description="Disordered" evidence="1">
    <location>
        <begin position="1"/>
        <end position="111"/>
    </location>
</feature>
<name>D5ZQN3_STRV1</name>
<evidence type="ECO:0000256" key="1">
    <source>
        <dbReference type="SAM" id="MobiDB-lite"/>
    </source>
</evidence>
<dbReference type="EMBL" id="DS999641">
    <property type="protein sequence ID" value="EFE66448.2"/>
    <property type="molecule type" value="Genomic_DNA"/>
</dbReference>
<protein>
    <submittedName>
        <fullName evidence="2">Predicted protein</fullName>
    </submittedName>
</protein>
<accession>D5ZQN3</accession>
<feature type="compositionally biased region" description="Basic residues" evidence="1">
    <location>
        <begin position="26"/>
        <end position="42"/>
    </location>
</feature>
<reference evidence="3" key="1">
    <citation type="submission" date="2008-12" db="EMBL/GenBank/DDBJ databases">
        <title>Annotation of Streptomyces ghanaensis ATCC 14672.</title>
        <authorList>
            <consortium name="The Broad Institute Genome Sequencing Platform"/>
            <consortium name="Broad Institute Microbial Sequencing Center"/>
            <person name="Fischbach M."/>
            <person name="Ward D."/>
            <person name="Young S."/>
            <person name="Kodira C.D."/>
            <person name="Zeng Q."/>
            <person name="Koehrsen M."/>
            <person name="Godfrey P."/>
            <person name="Alvarado L."/>
            <person name="Berlin A.M."/>
            <person name="Borenstein D."/>
            <person name="Chen Z."/>
            <person name="Engels R."/>
            <person name="Freedman E."/>
            <person name="Gellesch M."/>
            <person name="Goldberg J."/>
            <person name="Griggs A."/>
            <person name="Gujja S."/>
            <person name="Heiman D.I."/>
            <person name="Hepburn T.A."/>
            <person name="Howarth C."/>
            <person name="Jen D."/>
            <person name="Larson L."/>
            <person name="Lewis B."/>
            <person name="Mehta T."/>
            <person name="Park D."/>
            <person name="Pearson M."/>
            <person name="Roberts A."/>
            <person name="Saif S."/>
            <person name="Shea T.D."/>
            <person name="Shenoy N."/>
            <person name="Sisk P."/>
            <person name="Stolte C."/>
            <person name="Sykes S.N."/>
            <person name="Walk T."/>
            <person name="White J."/>
            <person name="Yandava C."/>
            <person name="Straight P."/>
            <person name="Clardy J."/>
            <person name="Hung D."/>
            <person name="Kolter R."/>
            <person name="Mekalanos J."/>
            <person name="Walker S."/>
            <person name="Walsh C.T."/>
            <person name="Wieland B.L.C."/>
            <person name="Ilzarbe M."/>
            <person name="Galagan J."/>
            <person name="Nusbaum C."/>
            <person name="Birren B."/>
        </authorList>
    </citation>
    <scope>NUCLEOTIDE SEQUENCE [LARGE SCALE GENOMIC DNA]</scope>
    <source>
        <strain evidence="3">ATCC 14672 / DSM 40746 / JCM 4963 / KCTC 9882 / NRRL B-12104 / FH 1290</strain>
    </source>
</reference>
<feature type="compositionally biased region" description="Low complexity" evidence="1">
    <location>
        <begin position="99"/>
        <end position="111"/>
    </location>
</feature>
<evidence type="ECO:0000313" key="2">
    <source>
        <dbReference type="EMBL" id="EFE66448.2"/>
    </source>
</evidence>